<dbReference type="AlphaFoldDB" id="A0A1B6BXB8"/>
<sequence>LNFISSYMKFYQLFFTLSCPSSLLKLSCDLVKMFGTSVVIKSFNGGQQVRGMATLKAISMRLKSVKNIQKITQSMKMVSAAKYSRAERELRQARPYGEGAQSFYEKAEVSGETEAPKKLIIAVTSDRGLCGAVHTQVARAIRNELAEDNKNTSVICVGDKSRAILQRLYGQNIIMVANEVGRKPPTFLDASRIAQQTSQHDFTSGKIVFNKFKSVVSYSTSDIPLFSSAAVAAAPKLGVYDSLDAEVIQSYLEFSLASLLFYTMKEGACSEQSSRMTAMDNASKNAGEMIDKLTLTFNRTRQAVITRELIEIISGAAALD</sequence>
<dbReference type="GO" id="GO:0045259">
    <property type="term" value="C:proton-transporting ATP synthase complex"/>
    <property type="evidence" value="ECO:0007669"/>
    <property type="project" value="UniProtKB-KW"/>
</dbReference>
<keyword evidence="8" id="KW-0472">Membrane</keyword>
<accession>A0A1B6BXB8</accession>
<evidence type="ECO:0000256" key="7">
    <source>
        <dbReference type="ARBA" id="ARBA00023128"/>
    </source>
</evidence>
<gene>
    <name evidence="12" type="ORF">g.5148</name>
</gene>
<evidence type="ECO:0000256" key="8">
    <source>
        <dbReference type="ARBA" id="ARBA00023136"/>
    </source>
</evidence>
<dbReference type="PANTHER" id="PTHR11693">
    <property type="entry name" value="ATP SYNTHASE GAMMA CHAIN"/>
    <property type="match status" value="1"/>
</dbReference>
<dbReference type="PIRSF" id="PIRSF039089">
    <property type="entry name" value="ATP_synthase_gamma"/>
    <property type="match status" value="1"/>
</dbReference>
<dbReference type="PROSITE" id="PS00153">
    <property type="entry name" value="ATPASE_GAMMA"/>
    <property type="match status" value="1"/>
</dbReference>
<keyword evidence="5" id="KW-0999">Mitochondrion inner membrane</keyword>
<dbReference type="Pfam" id="PF00231">
    <property type="entry name" value="ATP-synt"/>
    <property type="match status" value="1"/>
</dbReference>
<evidence type="ECO:0000256" key="1">
    <source>
        <dbReference type="ARBA" id="ARBA00004637"/>
    </source>
</evidence>
<evidence type="ECO:0000256" key="6">
    <source>
        <dbReference type="ARBA" id="ARBA00023065"/>
    </source>
</evidence>
<feature type="non-terminal residue" evidence="12">
    <location>
        <position position="1"/>
    </location>
</feature>
<keyword evidence="3 11" id="KW-0813">Transport</keyword>
<dbReference type="EMBL" id="GEDC01031639">
    <property type="protein sequence ID" value="JAS05659.1"/>
    <property type="molecule type" value="Transcribed_RNA"/>
</dbReference>
<evidence type="ECO:0000313" key="12">
    <source>
        <dbReference type="EMBL" id="JAS05659.1"/>
    </source>
</evidence>
<evidence type="ECO:0000256" key="9">
    <source>
        <dbReference type="ARBA" id="ARBA00023196"/>
    </source>
</evidence>
<comment type="similarity">
    <text evidence="2 11">Belongs to the ATPase gamma chain family.</text>
</comment>
<dbReference type="Gene3D" id="1.10.287.80">
    <property type="entry name" value="ATP synthase, gamma subunit, helix hairpin domain"/>
    <property type="match status" value="1"/>
</dbReference>
<keyword evidence="10 11" id="KW-0066">ATP synthesis</keyword>
<dbReference type="GO" id="GO:0046933">
    <property type="term" value="F:proton-transporting ATP synthase activity, rotational mechanism"/>
    <property type="evidence" value="ECO:0007669"/>
    <property type="project" value="InterPro"/>
</dbReference>
<protein>
    <recommendedName>
        <fullName evidence="11">ATP synthase subunit gamma</fullName>
    </recommendedName>
</protein>
<keyword evidence="9 11" id="KW-0139">CF(1)</keyword>
<proteinExistence type="inferred from homology"/>
<dbReference type="InterPro" id="IPR023632">
    <property type="entry name" value="ATP_synth_F1_gsu_CS"/>
</dbReference>
<dbReference type="InterPro" id="IPR000131">
    <property type="entry name" value="ATP_synth_F1_gsu"/>
</dbReference>
<dbReference type="FunFam" id="1.10.287.80:FF:000007">
    <property type="entry name" value="ATP synthase gamma chain"/>
    <property type="match status" value="1"/>
</dbReference>
<evidence type="ECO:0000256" key="11">
    <source>
        <dbReference type="RuleBase" id="RU004001"/>
    </source>
</evidence>
<dbReference type="FunFam" id="3.40.1380.10:FF:000003">
    <property type="entry name" value="ATP synthase subunit gamma"/>
    <property type="match status" value="1"/>
</dbReference>
<evidence type="ECO:0000256" key="2">
    <source>
        <dbReference type="ARBA" id="ARBA00007681"/>
    </source>
</evidence>
<dbReference type="PANTHER" id="PTHR11693:SF22">
    <property type="entry name" value="ATP SYNTHASE SUBUNIT GAMMA, MITOCHONDRIAL"/>
    <property type="match status" value="1"/>
</dbReference>
<dbReference type="InterPro" id="IPR035968">
    <property type="entry name" value="ATP_synth_F1_ATPase_gsu"/>
</dbReference>
<dbReference type="SUPFAM" id="SSF52943">
    <property type="entry name" value="ATP synthase (F1-ATPase), gamma subunit"/>
    <property type="match status" value="1"/>
</dbReference>
<keyword evidence="6 11" id="KW-0406">Ion transport</keyword>
<reference evidence="12" key="1">
    <citation type="submission" date="2015-12" db="EMBL/GenBank/DDBJ databases">
        <title>De novo transcriptome assembly of four potential Pierce s Disease insect vectors from Arizona vineyards.</title>
        <authorList>
            <person name="Tassone E.E."/>
        </authorList>
    </citation>
    <scope>NUCLEOTIDE SEQUENCE</scope>
</reference>
<keyword evidence="7" id="KW-0496">Mitochondrion</keyword>
<comment type="subcellular location">
    <subcellularLocation>
        <location evidence="1">Mitochondrion inner membrane</location>
        <topology evidence="1">Peripheral membrane protein</topology>
    </subcellularLocation>
</comment>
<name>A0A1B6BXB8_9HEMI</name>
<evidence type="ECO:0000256" key="4">
    <source>
        <dbReference type="ARBA" id="ARBA00022781"/>
    </source>
</evidence>
<organism evidence="12">
    <name type="scientific">Clastoptera arizonana</name>
    <name type="common">Arizona spittle bug</name>
    <dbReference type="NCBI Taxonomy" id="38151"/>
    <lineage>
        <taxon>Eukaryota</taxon>
        <taxon>Metazoa</taxon>
        <taxon>Ecdysozoa</taxon>
        <taxon>Arthropoda</taxon>
        <taxon>Hexapoda</taxon>
        <taxon>Insecta</taxon>
        <taxon>Pterygota</taxon>
        <taxon>Neoptera</taxon>
        <taxon>Paraneoptera</taxon>
        <taxon>Hemiptera</taxon>
        <taxon>Auchenorrhyncha</taxon>
        <taxon>Cercopoidea</taxon>
        <taxon>Clastopteridae</taxon>
        <taxon>Clastoptera</taxon>
    </lineage>
</organism>
<comment type="subunit">
    <text evidence="11">F-type ATPases have 2 components, CF(1) - the catalytic core - and CF(0) - the membrane proton channel. CF(1) and CF(0) have multiple subunits.</text>
</comment>
<dbReference type="Gene3D" id="3.40.1380.10">
    <property type="match status" value="1"/>
</dbReference>
<dbReference type="PRINTS" id="PR00126">
    <property type="entry name" value="ATPASEGAMMA"/>
</dbReference>
<evidence type="ECO:0000256" key="5">
    <source>
        <dbReference type="ARBA" id="ARBA00022792"/>
    </source>
</evidence>
<dbReference type="GO" id="GO:0005743">
    <property type="term" value="C:mitochondrial inner membrane"/>
    <property type="evidence" value="ECO:0007669"/>
    <property type="project" value="UniProtKB-SubCell"/>
</dbReference>
<evidence type="ECO:0000256" key="10">
    <source>
        <dbReference type="ARBA" id="ARBA00023310"/>
    </source>
</evidence>
<keyword evidence="4 11" id="KW-0375">Hydrogen ion transport</keyword>
<evidence type="ECO:0000256" key="3">
    <source>
        <dbReference type="ARBA" id="ARBA00022448"/>
    </source>
</evidence>
<dbReference type="NCBIfam" id="TIGR01146">
    <property type="entry name" value="ATPsyn_F1gamma"/>
    <property type="match status" value="1"/>
</dbReference>
<dbReference type="CDD" id="cd12151">
    <property type="entry name" value="F1-ATPase_gamma"/>
    <property type="match status" value="1"/>
</dbReference>